<dbReference type="InterPro" id="IPR013099">
    <property type="entry name" value="K_chnl_dom"/>
</dbReference>
<comment type="similarity">
    <text evidence="8">Belongs to the two pore domain potassium channel (TC 1.A.1.8) family.</text>
</comment>
<evidence type="ECO:0000256" key="7">
    <source>
        <dbReference type="ARBA" id="ARBA00023303"/>
    </source>
</evidence>
<evidence type="ECO:0000256" key="3">
    <source>
        <dbReference type="ARBA" id="ARBA00022692"/>
    </source>
</evidence>
<feature type="transmembrane region" description="Helical" evidence="9">
    <location>
        <begin position="83"/>
        <end position="106"/>
    </location>
</feature>
<comment type="caution">
    <text evidence="11">The sequence shown here is derived from an EMBL/GenBank/DDBJ whole genome shotgun (WGS) entry which is preliminary data.</text>
</comment>
<dbReference type="Proteomes" id="UP001479436">
    <property type="component" value="Unassembled WGS sequence"/>
</dbReference>
<feature type="domain" description="Potassium channel" evidence="10">
    <location>
        <begin position="174"/>
        <end position="242"/>
    </location>
</feature>
<dbReference type="PANTHER" id="PTHR11003:SF291">
    <property type="entry name" value="IP11374P"/>
    <property type="match status" value="1"/>
</dbReference>
<accession>A0ABR2W6C4</accession>
<evidence type="ECO:0000256" key="1">
    <source>
        <dbReference type="ARBA" id="ARBA00004141"/>
    </source>
</evidence>
<feature type="transmembrane region" description="Helical" evidence="9">
    <location>
        <begin position="166"/>
        <end position="185"/>
    </location>
</feature>
<gene>
    <name evidence="11" type="primary">TOK1_1</name>
    <name evidence="11" type="ORF">K7432_003304</name>
</gene>
<name>A0ABR2W6C4_9FUNG</name>
<keyword evidence="6 9" id="KW-0472">Membrane</keyword>
<feature type="transmembrane region" description="Helical" evidence="9">
    <location>
        <begin position="126"/>
        <end position="145"/>
    </location>
</feature>
<dbReference type="PRINTS" id="PR01333">
    <property type="entry name" value="2POREKCHANEL"/>
</dbReference>
<keyword evidence="2 8" id="KW-0813">Transport</keyword>
<feature type="transmembrane region" description="Helical" evidence="9">
    <location>
        <begin position="58"/>
        <end position="76"/>
    </location>
</feature>
<keyword evidence="12" id="KW-1185">Reference proteome</keyword>
<dbReference type="Gene3D" id="1.10.287.70">
    <property type="match status" value="2"/>
</dbReference>
<dbReference type="GO" id="GO:0034220">
    <property type="term" value="P:monoatomic ion transmembrane transport"/>
    <property type="evidence" value="ECO:0007669"/>
    <property type="project" value="UniProtKB-KW"/>
</dbReference>
<keyword evidence="4 9" id="KW-1133">Transmembrane helix</keyword>
<sequence>MLQAFHIQKTRHQRSQKLLIIGALLPIAILTSIAPLVSPLLIELDEDEPKPYTSSAEIFALLGVGLVGNVIANVALHVRFSENFITLSTVASILGTFLNVVVSMISLGLTVHRHNSIPNMSFSGEFIVLCIVSFLDCLIACLLCWDWYHTMNFEAEGKGISNRHQTLVYTVTVTSSWAFVGALVFSFVQKWTYLSSLFFSLVTITTIGFGNQVPHTAFSQVLVMIYAFIGIICIGFMFAVVRLTVKESVQARCTLKVAQYREQRRREHIAENPQTRPLSLSISELARSLALQPFENWDDVRKKQIHEERDEISRQRRYALINALVFWIIGSTLFFFTEKDWSYFEALYFCFIAFRTIGYGDFVPTSPFGQAVFVFYVFFGVGTVTYLVSVVTEDFSKRLKQHVINVERNRKVDVSISNDPTLSGDHGQGQLTLAQVKELIKVAKKLERNMQRIVKRGNNQMNNGGIRRRASFSVNEASDHSLGIQPNGPKSEWALMASYNEKFSRIIAVIQNHLIQEGFAST</sequence>
<dbReference type="PANTHER" id="PTHR11003">
    <property type="entry name" value="POTASSIUM CHANNEL, SUBFAMILY K"/>
    <property type="match status" value="1"/>
</dbReference>
<dbReference type="InterPro" id="IPR003280">
    <property type="entry name" value="2pore_dom_K_chnl"/>
</dbReference>
<dbReference type="Pfam" id="PF07885">
    <property type="entry name" value="Ion_trans_2"/>
    <property type="match status" value="2"/>
</dbReference>
<evidence type="ECO:0000313" key="11">
    <source>
        <dbReference type="EMBL" id="KAK9721561.1"/>
    </source>
</evidence>
<keyword evidence="3 8" id="KW-0812">Transmembrane</keyword>
<evidence type="ECO:0000256" key="5">
    <source>
        <dbReference type="ARBA" id="ARBA00023065"/>
    </source>
</evidence>
<feature type="transmembrane region" description="Helical" evidence="9">
    <location>
        <begin position="221"/>
        <end position="241"/>
    </location>
</feature>
<keyword evidence="5 8" id="KW-0406">Ion transport</keyword>
<reference evidence="11 12" key="1">
    <citation type="submission" date="2023-04" db="EMBL/GenBank/DDBJ databases">
        <title>Genome of Basidiobolus ranarum AG-B5.</title>
        <authorList>
            <person name="Stajich J.E."/>
            <person name="Carter-House D."/>
            <person name="Gryganskyi A."/>
        </authorList>
    </citation>
    <scope>NUCLEOTIDE SEQUENCE [LARGE SCALE GENOMIC DNA]</scope>
    <source>
        <strain evidence="11 12">AG-B5</strain>
    </source>
</reference>
<evidence type="ECO:0000256" key="9">
    <source>
        <dbReference type="SAM" id="Phobius"/>
    </source>
</evidence>
<evidence type="ECO:0000256" key="4">
    <source>
        <dbReference type="ARBA" id="ARBA00022989"/>
    </source>
</evidence>
<feature type="transmembrane region" description="Helical" evidence="9">
    <location>
        <begin position="18"/>
        <end position="38"/>
    </location>
</feature>
<evidence type="ECO:0000256" key="2">
    <source>
        <dbReference type="ARBA" id="ARBA00022448"/>
    </source>
</evidence>
<evidence type="ECO:0000256" key="8">
    <source>
        <dbReference type="RuleBase" id="RU003857"/>
    </source>
</evidence>
<comment type="subcellular location">
    <subcellularLocation>
        <location evidence="1">Membrane</location>
        <topology evidence="1">Multi-pass membrane protein</topology>
    </subcellularLocation>
</comment>
<evidence type="ECO:0000313" key="12">
    <source>
        <dbReference type="Proteomes" id="UP001479436"/>
    </source>
</evidence>
<feature type="domain" description="Potassium channel" evidence="10">
    <location>
        <begin position="324"/>
        <end position="394"/>
    </location>
</feature>
<protein>
    <submittedName>
        <fullName evidence="11">Potassium channel</fullName>
    </submittedName>
</protein>
<feature type="transmembrane region" description="Helical" evidence="9">
    <location>
        <begin position="318"/>
        <end position="336"/>
    </location>
</feature>
<evidence type="ECO:0000259" key="10">
    <source>
        <dbReference type="Pfam" id="PF07885"/>
    </source>
</evidence>
<dbReference type="EMBL" id="JASJQH010006975">
    <property type="protein sequence ID" value="KAK9721561.1"/>
    <property type="molecule type" value="Genomic_DNA"/>
</dbReference>
<organism evidence="11 12">
    <name type="scientific">Basidiobolus ranarum</name>
    <dbReference type="NCBI Taxonomy" id="34480"/>
    <lineage>
        <taxon>Eukaryota</taxon>
        <taxon>Fungi</taxon>
        <taxon>Fungi incertae sedis</taxon>
        <taxon>Zoopagomycota</taxon>
        <taxon>Entomophthoromycotina</taxon>
        <taxon>Basidiobolomycetes</taxon>
        <taxon>Basidiobolales</taxon>
        <taxon>Basidiobolaceae</taxon>
        <taxon>Basidiobolus</taxon>
    </lineage>
</organism>
<evidence type="ECO:0000256" key="6">
    <source>
        <dbReference type="ARBA" id="ARBA00023136"/>
    </source>
</evidence>
<feature type="transmembrane region" description="Helical" evidence="9">
    <location>
        <begin position="368"/>
        <end position="391"/>
    </location>
</feature>
<dbReference type="SUPFAM" id="SSF81324">
    <property type="entry name" value="Voltage-gated potassium channels"/>
    <property type="match status" value="2"/>
</dbReference>
<keyword evidence="7 8" id="KW-0407">Ion channel</keyword>
<proteinExistence type="inferred from homology"/>